<dbReference type="PANTHER" id="PTHR30371">
    <property type="entry name" value="SEC-INDEPENDENT PROTEIN TRANSLOCASE PROTEIN TATC"/>
    <property type="match status" value="1"/>
</dbReference>
<feature type="transmembrane region" description="Helical" evidence="5">
    <location>
        <begin position="181"/>
        <end position="205"/>
    </location>
</feature>
<dbReference type="GO" id="GO:0009977">
    <property type="term" value="F:proton motive force dependent protein transmembrane transporter activity"/>
    <property type="evidence" value="ECO:0007669"/>
    <property type="project" value="TreeGrafter"/>
</dbReference>
<evidence type="ECO:0000256" key="3">
    <source>
        <dbReference type="ARBA" id="ARBA00022989"/>
    </source>
</evidence>
<proteinExistence type="inferred from homology"/>
<feature type="transmembrane region" description="Helical" evidence="5">
    <location>
        <begin position="217"/>
        <end position="234"/>
    </location>
</feature>
<gene>
    <name evidence="5" type="primary">tatC</name>
    <name evidence="7" type="ORF">EAF64_19135</name>
</gene>
<organism evidence="7 8">
    <name type="scientific">Halorientalis pallida</name>
    <dbReference type="NCBI Taxonomy" id="2479928"/>
    <lineage>
        <taxon>Archaea</taxon>
        <taxon>Methanobacteriati</taxon>
        <taxon>Methanobacteriota</taxon>
        <taxon>Stenosarchaea group</taxon>
        <taxon>Halobacteria</taxon>
        <taxon>Halobacteriales</taxon>
        <taxon>Haloarculaceae</taxon>
        <taxon>Halorientalis</taxon>
    </lineage>
</organism>
<dbReference type="GO" id="GO:0033281">
    <property type="term" value="C:TAT protein transport complex"/>
    <property type="evidence" value="ECO:0007669"/>
    <property type="project" value="UniProtKB-UniRule"/>
</dbReference>
<feature type="transmembrane region" description="Helical" evidence="5">
    <location>
        <begin position="130"/>
        <end position="150"/>
    </location>
</feature>
<dbReference type="PRINTS" id="PR01840">
    <property type="entry name" value="TATCFAMILY"/>
</dbReference>
<comment type="function">
    <text evidence="5">Part of the twin-arginine translocation (Tat) system that transports large folded proteins containing a characteristic twin-arginine motif in their signal peptide across membranes.</text>
</comment>
<dbReference type="GO" id="GO:0065002">
    <property type="term" value="P:intracellular protein transmembrane transport"/>
    <property type="evidence" value="ECO:0007669"/>
    <property type="project" value="TreeGrafter"/>
</dbReference>
<evidence type="ECO:0000313" key="7">
    <source>
        <dbReference type="EMBL" id="RXK46408.1"/>
    </source>
</evidence>
<evidence type="ECO:0000256" key="2">
    <source>
        <dbReference type="ARBA" id="ARBA00022692"/>
    </source>
</evidence>
<keyword evidence="5" id="KW-1003">Cell membrane</keyword>
<dbReference type="OrthoDB" id="15305at2157"/>
<keyword evidence="4 5" id="KW-0472">Membrane</keyword>
<evidence type="ECO:0000256" key="4">
    <source>
        <dbReference type="ARBA" id="ARBA00023136"/>
    </source>
</evidence>
<sequence length="740" mass="80083">MSGAIDDDTRRAVNSGRQTIGAMLSSAQSHLQKVFIVAVLGLMGTIYALREFGWAILKRDLFSRLAAKHPEAFESTEIVARTPFDVILLQVKIGLAVGILLALPLFLWYSRDGLRERGLWPGERVARWKIALIVLMSVGLLTVGVSYGYFVFFPVMFDFLAANAYNVGFQPTYSIVKWAEFVFLLTISFGLAAQLPLAMSALAYSGIVPYETFRDKWRHAVVAIFIFGALFSPPEPFTQIMWAIPLIILYAFSLQLTKIVVIAKRSGSEIDVPGVARANWNVLSGVAFVAGVAVYGFFTRGGVAAANRASASLPFDSSFRVARASQLLGLPDEIAAALLGVVVALLAVGAALLVFVSRALGAADRARSSPAPASAGAPSEISLDALDAGGVRAAPPEAFADLSEDDAVAKARAAMEEDDHEKAQAILDRYDEVREQLEAREQAAEGETDASDEDEDDAGTATQTAAGMMNAFTEDETTEEDIGGYYYDIAFILESLTSKAFRLVGLFMVVLAGSFIWLYQGGIRRIKDTFFRQVPESVGGSIDIVTLHPVEALIFQIKFSTLLAIIVTLPLLLYYAWPSLKERGWVRGDSCVMLVWGGSLIVGLVVGSIVGFLFVAPAVISWLAADAIGANMVIAYRINNFGWLVIYTTVGIGLLMEVPVSMALFHVGGIASYHTQRKYWREIVVAIFGLSAFVSPRGVFTMLLLAIPAALAYLAGLGLLWLITLGGRRGRPQPQEPTVE</sequence>
<keyword evidence="5" id="KW-0811">Translocation</keyword>
<keyword evidence="6" id="KW-0175">Coiled coil</keyword>
<dbReference type="HAMAP" id="MF_00902">
    <property type="entry name" value="TatC"/>
    <property type="match status" value="1"/>
</dbReference>
<feature type="transmembrane region" description="Helical" evidence="5">
    <location>
        <begin position="334"/>
        <end position="356"/>
    </location>
</feature>
<feature type="transmembrane region" description="Helical" evidence="5">
    <location>
        <begin position="702"/>
        <end position="723"/>
    </location>
</feature>
<feature type="coiled-coil region" evidence="6">
    <location>
        <begin position="420"/>
        <end position="447"/>
    </location>
</feature>
<dbReference type="GO" id="GO:0043953">
    <property type="term" value="P:protein transport by the Tat complex"/>
    <property type="evidence" value="ECO:0007669"/>
    <property type="project" value="UniProtKB-UniRule"/>
</dbReference>
<protein>
    <recommendedName>
        <fullName evidence="5">Sec-independent protein translocase protein TatC</fullName>
    </recommendedName>
</protein>
<feature type="transmembrane region" description="Helical" evidence="5">
    <location>
        <begin position="500"/>
        <end position="519"/>
    </location>
</feature>
<feature type="transmembrane region" description="Helical" evidence="5">
    <location>
        <begin position="644"/>
        <end position="667"/>
    </location>
</feature>
<comment type="caution">
    <text evidence="7">The sequence shown here is derived from an EMBL/GenBank/DDBJ whole genome shotgun (WGS) entry which is preliminary data.</text>
</comment>
<name>A0A498KQL0_9EURY</name>
<evidence type="ECO:0000256" key="6">
    <source>
        <dbReference type="SAM" id="Coils"/>
    </source>
</evidence>
<dbReference type="Pfam" id="PF00902">
    <property type="entry name" value="TatC"/>
    <property type="match status" value="2"/>
</dbReference>
<comment type="subcellular location">
    <subcellularLocation>
        <location evidence="5">Cell membrane</location>
        <topology evidence="5">Multi-pass membrane protein</topology>
    </subcellularLocation>
    <subcellularLocation>
        <location evidence="1">Membrane</location>
        <topology evidence="1">Multi-pass membrane protein</topology>
    </subcellularLocation>
</comment>
<feature type="transmembrane region" description="Helical" evidence="5">
    <location>
        <begin position="34"/>
        <end position="57"/>
    </location>
</feature>
<keyword evidence="5" id="KW-0813">Transport</keyword>
<accession>A0A498KQL0</accession>
<feature type="transmembrane region" description="Helical" evidence="5">
    <location>
        <begin position="553"/>
        <end position="577"/>
    </location>
</feature>
<comment type="similarity">
    <text evidence="5">Belongs to the TatC family.</text>
</comment>
<comment type="caution">
    <text evidence="5">Lacks conserved residue(s) required for the propagation of feature annotation.</text>
</comment>
<evidence type="ECO:0000256" key="1">
    <source>
        <dbReference type="ARBA" id="ARBA00004141"/>
    </source>
</evidence>
<dbReference type="Proteomes" id="UP000289691">
    <property type="component" value="Unassembled WGS sequence"/>
</dbReference>
<feature type="transmembrane region" description="Helical" evidence="5">
    <location>
        <begin position="87"/>
        <end position="109"/>
    </location>
</feature>
<keyword evidence="2 5" id="KW-0812">Transmembrane</keyword>
<keyword evidence="3 5" id="KW-1133">Transmembrane helix</keyword>
<keyword evidence="8" id="KW-1185">Reference proteome</keyword>
<evidence type="ECO:0000313" key="8">
    <source>
        <dbReference type="Proteomes" id="UP000289691"/>
    </source>
</evidence>
<feature type="transmembrane region" description="Helical" evidence="5">
    <location>
        <begin position="240"/>
        <end position="257"/>
    </location>
</feature>
<keyword evidence="5" id="KW-0653">Protein transport</keyword>
<reference evidence="7 8" key="1">
    <citation type="submission" date="2019-01" db="EMBL/GenBank/DDBJ databases">
        <title>Halorientalis sp. F13-25 a new haloarchaeum isolated from hypersaline water.</title>
        <authorList>
            <person name="Ana D.-V."/>
            <person name="Cristina S.-P."/>
            <person name="Antonio V."/>
        </authorList>
    </citation>
    <scope>NUCLEOTIDE SEQUENCE [LARGE SCALE GENOMIC DNA]</scope>
    <source>
        <strain evidence="7 8">F13-25</strain>
    </source>
</reference>
<dbReference type="EMBL" id="RDFA01000009">
    <property type="protein sequence ID" value="RXK46408.1"/>
    <property type="molecule type" value="Genomic_DNA"/>
</dbReference>
<feature type="transmembrane region" description="Helical" evidence="5">
    <location>
        <begin position="278"/>
        <end position="298"/>
    </location>
</feature>
<feature type="transmembrane region" description="Helical" evidence="5">
    <location>
        <begin position="598"/>
        <end position="624"/>
    </location>
</feature>
<dbReference type="RefSeq" id="WP_129070590.1">
    <property type="nucleotide sequence ID" value="NZ_RDFA01000009.1"/>
</dbReference>
<evidence type="ECO:0000256" key="5">
    <source>
        <dbReference type="HAMAP-Rule" id="MF_00902"/>
    </source>
</evidence>
<dbReference type="AlphaFoldDB" id="A0A498KQL0"/>
<dbReference type="PANTHER" id="PTHR30371:SF0">
    <property type="entry name" value="SEC-INDEPENDENT PROTEIN TRANSLOCASE PROTEIN TATC, CHLOROPLASTIC-RELATED"/>
    <property type="match status" value="1"/>
</dbReference>
<comment type="subunit">
    <text evidence="5">Forms a complex with TatA.</text>
</comment>
<dbReference type="InterPro" id="IPR002033">
    <property type="entry name" value="TatC"/>
</dbReference>